<keyword evidence="4 6" id="KW-1133">Transmembrane helix</keyword>
<dbReference type="PROSITE" id="PS50850">
    <property type="entry name" value="MFS"/>
    <property type="match status" value="1"/>
</dbReference>
<proteinExistence type="predicted"/>
<comment type="caution">
    <text evidence="8">The sequence shown here is derived from an EMBL/GenBank/DDBJ whole genome shotgun (WGS) entry which is preliminary data.</text>
</comment>
<reference evidence="8 9" key="1">
    <citation type="submission" date="2024-03" db="EMBL/GenBank/DDBJ databases">
        <title>Genome-scale model development and genomic sequencing of the oleaginous clade Lipomyces.</title>
        <authorList>
            <consortium name="Lawrence Berkeley National Laboratory"/>
            <person name="Czajka J.J."/>
            <person name="Han Y."/>
            <person name="Kim J."/>
            <person name="Mondo S.J."/>
            <person name="Hofstad B.A."/>
            <person name="Robles A."/>
            <person name="Haridas S."/>
            <person name="Riley R."/>
            <person name="LaButti K."/>
            <person name="Pangilinan J."/>
            <person name="Andreopoulos W."/>
            <person name="Lipzen A."/>
            <person name="Yan J."/>
            <person name="Wang M."/>
            <person name="Ng V."/>
            <person name="Grigoriev I.V."/>
            <person name="Spatafora J.W."/>
            <person name="Magnuson J.K."/>
            <person name="Baker S.E."/>
            <person name="Pomraning K.R."/>
        </authorList>
    </citation>
    <scope>NUCLEOTIDE SEQUENCE [LARGE SCALE GENOMIC DNA]</scope>
    <source>
        <strain evidence="8 9">Phaff 52-87</strain>
    </source>
</reference>
<sequence>MKFALFHSQPIVPGNSADGRPPPVLEYPEEARKRVRSRSDRVLMKVWDSFGKQGEERSFLMKIDGFLLLYIVLSYLIKTLDSTNINNAYVSGMKEDLSLYGNELNLFSTFYSVGYFLGSVPSQLLTNRVRPSLVIPTIEIIWSAVTMTTAACQSAKTIYAVRLLMGLLEASIFPSFSHIIGSWYTPEELGKRYSLFYMAQPLANMFSGYIQAGVYTSMDGLGGLQGWRWLFIIDGIISVPISCYGFVALPDYPNKCHAIYLSPRELLVANLRMDRVGRKAPEKITSKKFFAMFRTWRPYVFIPMYNFALLAYYFSYFNLWLKSLDKYSVQQINVIPTGGYGLALVSGYVFGSISDAIGKRWPCWAVVIVLQFVGSVVLAVWPPSVGAKMFGFLIGFIGYAGFPLMLTWSSEAFQDDPMSRGVLVGMGNSVNMIIGFWWSLVVYPTVQAPHYKGGYKVIAGVIGLLAVNVVVFGWMVRREQRRRGMVINAYGLAVMRELDVVESATASEAGDDGDKEKKEVVVRAASYEARSEAGGKV</sequence>
<keyword evidence="3 6" id="KW-0812">Transmembrane</keyword>
<feature type="transmembrane region" description="Helical" evidence="6">
    <location>
        <begin position="363"/>
        <end position="383"/>
    </location>
</feature>
<keyword evidence="2" id="KW-0813">Transport</keyword>
<dbReference type="RefSeq" id="XP_064770021.1">
    <property type="nucleotide sequence ID" value="XM_064911259.1"/>
</dbReference>
<evidence type="ECO:0000256" key="6">
    <source>
        <dbReference type="SAM" id="Phobius"/>
    </source>
</evidence>
<keyword evidence="9" id="KW-1185">Reference proteome</keyword>
<dbReference type="EMBL" id="JBBJBU010000001">
    <property type="protein sequence ID" value="KAK7206988.1"/>
    <property type="molecule type" value="Genomic_DNA"/>
</dbReference>
<feature type="transmembrane region" description="Helical" evidence="6">
    <location>
        <begin position="163"/>
        <end position="183"/>
    </location>
</feature>
<dbReference type="InterPro" id="IPR011701">
    <property type="entry name" value="MFS"/>
</dbReference>
<feature type="transmembrane region" description="Helical" evidence="6">
    <location>
        <begin position="334"/>
        <end position="351"/>
    </location>
</feature>
<name>A0ABR1FD45_9ASCO</name>
<feature type="transmembrane region" description="Helical" evidence="6">
    <location>
        <begin position="421"/>
        <end position="443"/>
    </location>
</feature>
<feature type="transmembrane region" description="Helical" evidence="6">
    <location>
        <begin position="195"/>
        <end position="215"/>
    </location>
</feature>
<feature type="transmembrane region" description="Helical" evidence="6">
    <location>
        <begin position="455"/>
        <end position="476"/>
    </location>
</feature>
<dbReference type="Pfam" id="PF07690">
    <property type="entry name" value="MFS_1"/>
    <property type="match status" value="1"/>
</dbReference>
<dbReference type="PANTHER" id="PTHR43791:SF43">
    <property type="entry name" value="MAJOR FACILITATOR SUPERFAMILY (MFS) PROFILE DOMAIN-CONTAINING PROTEIN"/>
    <property type="match status" value="1"/>
</dbReference>
<organism evidence="8 9">
    <name type="scientific">Myxozyma melibiosi</name>
    <dbReference type="NCBI Taxonomy" id="54550"/>
    <lineage>
        <taxon>Eukaryota</taxon>
        <taxon>Fungi</taxon>
        <taxon>Dikarya</taxon>
        <taxon>Ascomycota</taxon>
        <taxon>Saccharomycotina</taxon>
        <taxon>Lipomycetes</taxon>
        <taxon>Lipomycetales</taxon>
        <taxon>Lipomycetaceae</taxon>
        <taxon>Myxozyma</taxon>
    </lineage>
</organism>
<dbReference type="SUPFAM" id="SSF103473">
    <property type="entry name" value="MFS general substrate transporter"/>
    <property type="match status" value="1"/>
</dbReference>
<evidence type="ECO:0000313" key="8">
    <source>
        <dbReference type="EMBL" id="KAK7206988.1"/>
    </source>
</evidence>
<evidence type="ECO:0000259" key="7">
    <source>
        <dbReference type="PROSITE" id="PS50850"/>
    </source>
</evidence>
<feature type="transmembrane region" description="Helical" evidence="6">
    <location>
        <begin position="296"/>
        <end position="314"/>
    </location>
</feature>
<evidence type="ECO:0000256" key="4">
    <source>
        <dbReference type="ARBA" id="ARBA00022989"/>
    </source>
</evidence>
<accession>A0ABR1FD45</accession>
<evidence type="ECO:0000256" key="2">
    <source>
        <dbReference type="ARBA" id="ARBA00022448"/>
    </source>
</evidence>
<gene>
    <name evidence="8" type="ORF">BZA70DRAFT_270158</name>
</gene>
<feature type="domain" description="Major facilitator superfamily (MFS) profile" evidence="7">
    <location>
        <begin position="67"/>
        <end position="481"/>
    </location>
</feature>
<keyword evidence="5 6" id="KW-0472">Membrane</keyword>
<dbReference type="InterPro" id="IPR036259">
    <property type="entry name" value="MFS_trans_sf"/>
</dbReference>
<evidence type="ECO:0000256" key="3">
    <source>
        <dbReference type="ARBA" id="ARBA00022692"/>
    </source>
</evidence>
<dbReference type="GeneID" id="90036771"/>
<feature type="transmembrane region" description="Helical" evidence="6">
    <location>
        <begin position="227"/>
        <end position="249"/>
    </location>
</feature>
<dbReference type="PANTHER" id="PTHR43791">
    <property type="entry name" value="PERMEASE-RELATED"/>
    <property type="match status" value="1"/>
</dbReference>
<dbReference type="Proteomes" id="UP001498771">
    <property type="component" value="Unassembled WGS sequence"/>
</dbReference>
<dbReference type="Gene3D" id="1.20.1250.20">
    <property type="entry name" value="MFS general substrate transporter like domains"/>
    <property type="match status" value="2"/>
</dbReference>
<comment type="subcellular location">
    <subcellularLocation>
        <location evidence="1">Membrane</location>
        <topology evidence="1">Multi-pass membrane protein</topology>
    </subcellularLocation>
</comment>
<protein>
    <submittedName>
        <fullName evidence="8">Pantothenate transporter</fullName>
    </submittedName>
</protein>
<evidence type="ECO:0000256" key="5">
    <source>
        <dbReference type="ARBA" id="ARBA00023136"/>
    </source>
</evidence>
<dbReference type="InterPro" id="IPR020846">
    <property type="entry name" value="MFS_dom"/>
</dbReference>
<evidence type="ECO:0000256" key="1">
    <source>
        <dbReference type="ARBA" id="ARBA00004141"/>
    </source>
</evidence>
<evidence type="ECO:0000313" key="9">
    <source>
        <dbReference type="Proteomes" id="UP001498771"/>
    </source>
</evidence>
<feature type="transmembrane region" description="Helical" evidence="6">
    <location>
        <begin position="389"/>
        <end position="409"/>
    </location>
</feature>